<evidence type="ECO:0000256" key="5">
    <source>
        <dbReference type="SAM" id="Phobius"/>
    </source>
</evidence>
<dbReference type="EMBL" id="UYIG01000101">
    <property type="protein sequence ID" value="VDG28189.1"/>
    <property type="molecule type" value="Genomic_DNA"/>
</dbReference>
<keyword evidence="3 5" id="KW-1133">Transmembrane helix</keyword>
<evidence type="ECO:0000313" key="6">
    <source>
        <dbReference type="EMBL" id="VDG28189.1"/>
    </source>
</evidence>
<dbReference type="PANTHER" id="PTHR43077">
    <property type="entry name" value="TRANSPORT PERMEASE YVFS-RELATED"/>
    <property type="match status" value="1"/>
</dbReference>
<reference evidence="6 7" key="1">
    <citation type="submission" date="2018-11" db="EMBL/GenBank/DDBJ databases">
        <authorList>
            <person name="Wuyts S."/>
        </authorList>
    </citation>
    <scope>NUCLEOTIDE SEQUENCE [LARGE SCALE GENOMIC DNA]</scope>
    <source>
        <strain evidence="6">Lactobacillus mudanjiangensis AMBF249</strain>
    </source>
</reference>
<evidence type="ECO:0000256" key="3">
    <source>
        <dbReference type="ARBA" id="ARBA00022989"/>
    </source>
</evidence>
<dbReference type="InterPro" id="IPR051328">
    <property type="entry name" value="T7SS_ABC-Transporter"/>
</dbReference>
<evidence type="ECO:0000256" key="4">
    <source>
        <dbReference type="ARBA" id="ARBA00023136"/>
    </source>
</evidence>
<accession>A0A660E735</accession>
<feature type="transmembrane region" description="Helical" evidence="5">
    <location>
        <begin position="374"/>
        <end position="394"/>
    </location>
</feature>
<keyword evidence="7" id="KW-1185">Reference proteome</keyword>
<proteinExistence type="predicted"/>
<keyword evidence="4 5" id="KW-0472">Membrane</keyword>
<feature type="transmembrane region" description="Helical" evidence="5">
    <location>
        <begin position="406"/>
        <end position="426"/>
    </location>
</feature>
<dbReference type="Proteomes" id="UP000289996">
    <property type="component" value="Unassembled WGS sequence"/>
</dbReference>
<feature type="transmembrane region" description="Helical" evidence="5">
    <location>
        <begin position="348"/>
        <end position="368"/>
    </location>
</feature>
<evidence type="ECO:0000313" key="7">
    <source>
        <dbReference type="Proteomes" id="UP000289996"/>
    </source>
</evidence>
<dbReference type="PANTHER" id="PTHR43077:SF5">
    <property type="entry name" value="PHAGE INFECTION PROTEIN"/>
    <property type="match status" value="1"/>
</dbReference>
<gene>
    <name evidence="6" type="ORF">MUDAN_MDHGFNIF_02911</name>
</gene>
<dbReference type="NCBIfam" id="TIGR03062">
    <property type="entry name" value="pip_yhgE_Cterm"/>
    <property type="match status" value="1"/>
</dbReference>
<evidence type="ECO:0000256" key="2">
    <source>
        <dbReference type="ARBA" id="ARBA00022692"/>
    </source>
</evidence>
<organism evidence="6 7">
    <name type="scientific">Lactiplantibacillus mudanjiangensis</name>
    <dbReference type="NCBI Taxonomy" id="1296538"/>
    <lineage>
        <taxon>Bacteria</taxon>
        <taxon>Bacillati</taxon>
        <taxon>Bacillota</taxon>
        <taxon>Bacilli</taxon>
        <taxon>Lactobacillales</taxon>
        <taxon>Lactobacillaceae</taxon>
        <taxon>Lactiplantibacillus</taxon>
    </lineage>
</organism>
<sequence length="493" mass="54056">MAITIPKTFSARASQLATHTTTPIKLHYQTNAGFSFIAMKLDTTTVTQIQTKLDRQLNQSYLKAMTATLSRTGQQLTTAATDLQQTTRGVNQLTTGLQTTKTDLTKVATGNQQLATGLNQLAMHNQTLITALTQLAPLASQLQTGLNQQLSLQAQVSRLTQQLNTDLQATRPNLTTLRATDQQLQTATTQLHRATLQPAGLASRVTTATNELATGVKPTQTALATLATGATTLQTTTNQLATGGQALTTGAQKVATVDARLADHLRTGGHQLTRASRPTASQLATLIQPIQLTHTDPTRVQNNGTGMSPYLMAVALFVGCITFNIIYDMSLPHRQPHSAWDWWRLKMPFLFEFTWLAATVMYVGLLLIDHLNPLHPLVTYAMCVLTIWTFGSMVTWFNQAFGKTGAWLMLLFMIIQLGGAAGTYPIQLSNQWFQAIHPYLPMSIAIDAFRSTVSIGNSIIPEIIIFGLIILAFNLLTLLTFYRRLPQLRLTQK</sequence>
<dbReference type="GO" id="GO:0016020">
    <property type="term" value="C:membrane"/>
    <property type="evidence" value="ECO:0007669"/>
    <property type="project" value="UniProtKB-SubCell"/>
</dbReference>
<evidence type="ECO:0000256" key="1">
    <source>
        <dbReference type="ARBA" id="ARBA00004141"/>
    </source>
</evidence>
<dbReference type="AlphaFoldDB" id="A0A660E735"/>
<comment type="subcellular location">
    <subcellularLocation>
        <location evidence="1">Membrane</location>
        <topology evidence="1">Multi-pass membrane protein</topology>
    </subcellularLocation>
</comment>
<dbReference type="InterPro" id="IPR017501">
    <property type="entry name" value="Phage_infect_YhgE_C"/>
</dbReference>
<dbReference type="RefSeq" id="WP_130851696.1">
    <property type="nucleotide sequence ID" value="NZ_UYIG01000101.1"/>
</dbReference>
<keyword evidence="2 5" id="KW-0812">Transmembrane</keyword>
<feature type="transmembrane region" description="Helical" evidence="5">
    <location>
        <begin position="307"/>
        <end position="327"/>
    </location>
</feature>
<protein>
    <submittedName>
        <fullName evidence="6">Uncharacterized protein</fullName>
    </submittedName>
</protein>
<name>A0A660E735_9LACO</name>
<dbReference type="OrthoDB" id="9811483at2"/>
<feature type="transmembrane region" description="Helical" evidence="5">
    <location>
        <begin position="459"/>
        <end position="482"/>
    </location>
</feature>